<dbReference type="RefSeq" id="WP_323322451.1">
    <property type="nucleotide sequence ID" value="NZ_JAYFSI010000001.1"/>
</dbReference>
<name>A0ABU5QWW0_9PSEU</name>
<protein>
    <submittedName>
        <fullName evidence="1">Uncharacterized protein</fullName>
    </submittedName>
</protein>
<comment type="caution">
    <text evidence="1">The sequence shown here is derived from an EMBL/GenBank/DDBJ whole genome shotgun (WGS) entry which is preliminary data.</text>
</comment>
<dbReference type="Proteomes" id="UP001304298">
    <property type="component" value="Unassembled WGS sequence"/>
</dbReference>
<organism evidence="1 2">
    <name type="scientific">Amycolatopsis heterodermiae</name>
    <dbReference type="NCBI Taxonomy" id="3110235"/>
    <lineage>
        <taxon>Bacteria</taxon>
        <taxon>Bacillati</taxon>
        <taxon>Actinomycetota</taxon>
        <taxon>Actinomycetes</taxon>
        <taxon>Pseudonocardiales</taxon>
        <taxon>Pseudonocardiaceae</taxon>
        <taxon>Amycolatopsis</taxon>
    </lineage>
</organism>
<evidence type="ECO:0000313" key="2">
    <source>
        <dbReference type="Proteomes" id="UP001304298"/>
    </source>
</evidence>
<sequence length="82" mass="8376">MLALPAFVATAAPVSVSPPTSASSTVAPNSTGYLAKKIGEGAGLGSDTEVTDWCVFAMPDASGKLQLKGEGMDNVMGWDRPF</sequence>
<keyword evidence="2" id="KW-1185">Reference proteome</keyword>
<accession>A0ABU5QWW0</accession>
<gene>
    <name evidence="1" type="ORF">VA596_00590</name>
</gene>
<evidence type="ECO:0000313" key="1">
    <source>
        <dbReference type="EMBL" id="MEA5358015.1"/>
    </source>
</evidence>
<proteinExistence type="predicted"/>
<dbReference type="EMBL" id="JAYFSI010000001">
    <property type="protein sequence ID" value="MEA5358015.1"/>
    <property type="molecule type" value="Genomic_DNA"/>
</dbReference>
<reference evidence="1 2" key="1">
    <citation type="submission" date="2023-12" db="EMBL/GenBank/DDBJ databases">
        <title>Amycolatopsis sp. V23-08.</title>
        <authorList>
            <person name="Somphong A."/>
        </authorList>
    </citation>
    <scope>NUCLEOTIDE SEQUENCE [LARGE SCALE GENOMIC DNA]</scope>
    <source>
        <strain evidence="1 2">V23-08</strain>
    </source>
</reference>